<accession>A0A1H5VY82</accession>
<feature type="domain" description="DUF2207" evidence="3">
    <location>
        <begin position="79"/>
        <end position="218"/>
    </location>
</feature>
<organism evidence="4 5">
    <name type="scientific">Thermomonospora echinospora</name>
    <dbReference type="NCBI Taxonomy" id="1992"/>
    <lineage>
        <taxon>Bacteria</taxon>
        <taxon>Bacillati</taxon>
        <taxon>Actinomycetota</taxon>
        <taxon>Actinomycetes</taxon>
        <taxon>Streptosporangiales</taxon>
        <taxon>Thermomonosporaceae</taxon>
        <taxon>Thermomonospora</taxon>
    </lineage>
</organism>
<reference evidence="5" key="1">
    <citation type="submission" date="2016-10" db="EMBL/GenBank/DDBJ databases">
        <authorList>
            <person name="Varghese N."/>
            <person name="Submissions S."/>
        </authorList>
    </citation>
    <scope>NUCLEOTIDE SEQUENCE [LARGE SCALE GENOMIC DNA]</scope>
    <source>
        <strain evidence="5">DSM 43163</strain>
    </source>
</reference>
<evidence type="ECO:0000313" key="5">
    <source>
        <dbReference type="Proteomes" id="UP000236723"/>
    </source>
</evidence>
<dbReference type="AlphaFoldDB" id="A0A1H5VY82"/>
<name>A0A1H5VY82_9ACTN</name>
<feature type="transmembrane region" description="Helical" evidence="1">
    <location>
        <begin position="331"/>
        <end position="349"/>
    </location>
</feature>
<evidence type="ECO:0000256" key="1">
    <source>
        <dbReference type="SAM" id="Phobius"/>
    </source>
</evidence>
<sequence length="402" mass="42543">MRDMLWAMVVAIGAPPAAAFLGPPASLASPASAAVTASATAIPPTAPRIARVPAAPQVTTFPAAAAGRESAEERLPGESIPTYDVVLTIRPDGVLHVRETITYDFRGREHGIVRRVPYRVDNRLYDIRDVRASSSTGAPARVKATKMLHEVRISVGGGHRTVSGRQAYVIEYDVTGVLTSLPDGHAELHWDAIGTGWDVPIGEVSVRVETPVRPLGVSCRAGEKRRAGLSGDDAGLTRCGWDRDGLHAVDFTQGGLRPHESVLIKARLPEGAVQVPPPRYARPHFAASWPGYVALGLGLAAALTLWLPRSGRRAAALLRWRPGARSPRWRPGRRTGTALVAAGTALVALDLADDVVAHGVWAASMGDPALVGLGLLTPGMILFLAGRRGGAAEREASQDQRA</sequence>
<protein>
    <submittedName>
        <fullName evidence="4">Predicted membrane protein</fullName>
    </submittedName>
</protein>
<dbReference type="EMBL" id="FNVO01000002">
    <property type="protein sequence ID" value="SEF91946.1"/>
    <property type="molecule type" value="Genomic_DNA"/>
</dbReference>
<dbReference type="Proteomes" id="UP000236723">
    <property type="component" value="Unassembled WGS sequence"/>
</dbReference>
<keyword evidence="1" id="KW-1133">Transmembrane helix</keyword>
<keyword evidence="2" id="KW-0732">Signal</keyword>
<feature type="transmembrane region" description="Helical" evidence="1">
    <location>
        <begin position="289"/>
        <end position="310"/>
    </location>
</feature>
<keyword evidence="5" id="KW-1185">Reference proteome</keyword>
<gene>
    <name evidence="4" type="ORF">SAMN04489712_102505</name>
</gene>
<evidence type="ECO:0000256" key="2">
    <source>
        <dbReference type="SAM" id="SignalP"/>
    </source>
</evidence>
<keyword evidence="1" id="KW-0472">Membrane</keyword>
<evidence type="ECO:0000313" key="4">
    <source>
        <dbReference type="EMBL" id="SEF91946.1"/>
    </source>
</evidence>
<dbReference type="RefSeq" id="WP_103936748.1">
    <property type="nucleotide sequence ID" value="NZ_FNVO01000002.1"/>
</dbReference>
<keyword evidence="1" id="KW-0812">Transmembrane</keyword>
<feature type="transmembrane region" description="Helical" evidence="1">
    <location>
        <begin position="369"/>
        <end position="386"/>
    </location>
</feature>
<feature type="chain" id="PRO_5039251344" evidence="2">
    <location>
        <begin position="34"/>
        <end position="402"/>
    </location>
</feature>
<dbReference type="Pfam" id="PF09972">
    <property type="entry name" value="DUF2207"/>
    <property type="match status" value="1"/>
</dbReference>
<evidence type="ECO:0000259" key="3">
    <source>
        <dbReference type="Pfam" id="PF09972"/>
    </source>
</evidence>
<dbReference type="OrthoDB" id="143710at2"/>
<proteinExistence type="predicted"/>
<feature type="signal peptide" evidence="2">
    <location>
        <begin position="1"/>
        <end position="33"/>
    </location>
</feature>
<dbReference type="InterPro" id="IPR018702">
    <property type="entry name" value="DUF2207"/>
</dbReference>